<keyword evidence="5" id="KW-1185">Reference proteome</keyword>
<feature type="signal peptide" evidence="2">
    <location>
        <begin position="1"/>
        <end position="19"/>
    </location>
</feature>
<dbReference type="Proteomes" id="UP000838160">
    <property type="component" value="Unassembled WGS sequence"/>
</dbReference>
<evidence type="ECO:0000256" key="1">
    <source>
        <dbReference type="SAM" id="MobiDB-lite"/>
    </source>
</evidence>
<reference evidence="4" key="1">
    <citation type="submission" date="2021-12" db="EMBL/GenBank/DDBJ databases">
        <authorList>
            <person name="Rodrigo-Torres L."/>
            <person name="Arahal R. D."/>
            <person name="Lucena T."/>
        </authorList>
    </citation>
    <scope>NUCLEOTIDE SEQUENCE</scope>
    <source>
        <strain evidence="4">CECT 8226</strain>
    </source>
</reference>
<keyword evidence="2" id="KW-0732">Signal</keyword>
<organism evidence="4 5">
    <name type="scientific">Vibrio hippocampi</name>
    <dbReference type="NCBI Taxonomy" id="654686"/>
    <lineage>
        <taxon>Bacteria</taxon>
        <taxon>Pseudomonadati</taxon>
        <taxon>Pseudomonadota</taxon>
        <taxon>Gammaproteobacteria</taxon>
        <taxon>Vibrionales</taxon>
        <taxon>Vibrionaceae</taxon>
        <taxon>Vibrio</taxon>
    </lineage>
</organism>
<accession>A0ABN8DDB0</accession>
<dbReference type="EMBL" id="CAKLCM010000002">
    <property type="protein sequence ID" value="CAH0524895.1"/>
    <property type="molecule type" value="Genomic_DNA"/>
</dbReference>
<dbReference type="RefSeq" id="WP_237483611.1">
    <property type="nucleotide sequence ID" value="NZ_CAKLCM010000002.1"/>
</dbReference>
<evidence type="ECO:0000313" key="5">
    <source>
        <dbReference type="Proteomes" id="UP000838160"/>
    </source>
</evidence>
<dbReference type="InterPro" id="IPR017946">
    <property type="entry name" value="PLC-like_Pdiesterase_TIM-brl"/>
</dbReference>
<dbReference type="InterPro" id="IPR030395">
    <property type="entry name" value="GP_PDE_dom"/>
</dbReference>
<evidence type="ECO:0000256" key="2">
    <source>
        <dbReference type="SAM" id="SignalP"/>
    </source>
</evidence>
<dbReference type="PANTHER" id="PTHR46211">
    <property type="entry name" value="GLYCEROPHOSPHORYL DIESTER PHOSPHODIESTERASE"/>
    <property type="match status" value="1"/>
</dbReference>
<dbReference type="Gene3D" id="3.20.20.190">
    <property type="entry name" value="Phosphatidylinositol (PI) phosphodiesterase"/>
    <property type="match status" value="1"/>
</dbReference>
<evidence type="ECO:0000313" key="4">
    <source>
        <dbReference type="EMBL" id="CAH0524895.1"/>
    </source>
</evidence>
<dbReference type="SUPFAM" id="SSF51695">
    <property type="entry name" value="PLC-like phosphodiesterases"/>
    <property type="match status" value="1"/>
</dbReference>
<proteinExistence type="predicted"/>
<protein>
    <recommendedName>
        <fullName evidence="3">GP-PDE domain-containing protein</fullName>
    </recommendedName>
</protein>
<gene>
    <name evidence="4" type="ORF">VHP8226_00570</name>
</gene>
<feature type="compositionally biased region" description="Low complexity" evidence="1">
    <location>
        <begin position="446"/>
        <end position="463"/>
    </location>
</feature>
<name>A0ABN8DDB0_9VIBR</name>
<dbReference type="PROSITE" id="PS51704">
    <property type="entry name" value="GP_PDE"/>
    <property type="match status" value="1"/>
</dbReference>
<comment type="caution">
    <text evidence="4">The sequence shown here is derived from an EMBL/GenBank/DDBJ whole genome shotgun (WGS) entry which is preliminary data.</text>
</comment>
<evidence type="ECO:0000259" key="3">
    <source>
        <dbReference type="PROSITE" id="PS51704"/>
    </source>
</evidence>
<dbReference type="PROSITE" id="PS51257">
    <property type="entry name" value="PROKAR_LIPOPROTEIN"/>
    <property type="match status" value="1"/>
</dbReference>
<feature type="region of interest" description="Disordered" evidence="1">
    <location>
        <begin position="440"/>
        <end position="463"/>
    </location>
</feature>
<feature type="domain" description="GP-PDE" evidence="3">
    <location>
        <begin position="88"/>
        <end position="383"/>
    </location>
</feature>
<sequence>MNFRRLLVLVGMLSLVGCASTSSDSTQQTKDDSLYGLSSFPMGAEGRAMRQSSFTDQQVVDIQLALQTRGLYWTAGQTPAYLDNQCSVNVYAHRGHYNYPENSVSALIMGVFGGFDGVEIDVMLTRDGYWVVHHDSQTGRATGRSDGKRYKMSRIKGKEWNSLVVRDKDGRLTNERAPYLVDVLEPWRDFYYRGQQLNIEIKQDADISELAALNRIVTSKLPKGSYFYSSLNFEVLELMRQIDANVYLGYVWEPHPTSIAKAKQTAKKAVRSDDLYQKYQRQIGWVSDYEYRRRTRKASKKYSARTVKKALGSNSGLHVDIRSYMDAPTIQSRSKQAGLARVATYTINGTEYHQQALVTLKQRGRALPDEVIMDTSQFEICHRLNPTLKKQAKHYTPTTEYGRAIMKLPNNADFTRLQEQVMYVADNHYLTYDGRVRSLTPTPLRSSTKTASSSKKTSSSTSSAKPALSSIFIPVDEEMDLESTPIIITVPQ</sequence>
<feature type="chain" id="PRO_5046611421" description="GP-PDE domain-containing protein" evidence="2">
    <location>
        <begin position="20"/>
        <end position="492"/>
    </location>
</feature>
<dbReference type="Pfam" id="PF03009">
    <property type="entry name" value="GDPD"/>
    <property type="match status" value="1"/>
</dbReference>
<dbReference type="PANTHER" id="PTHR46211:SF14">
    <property type="entry name" value="GLYCEROPHOSPHODIESTER PHOSPHODIESTERASE"/>
    <property type="match status" value="1"/>
</dbReference>